<evidence type="ECO:0000313" key="4">
    <source>
        <dbReference type="EMBL" id="TWH21640.1"/>
    </source>
</evidence>
<feature type="compositionally biased region" description="Low complexity" evidence="1">
    <location>
        <begin position="193"/>
        <end position="210"/>
    </location>
</feature>
<feature type="signal peptide" evidence="3">
    <location>
        <begin position="1"/>
        <end position="33"/>
    </location>
</feature>
<dbReference type="OrthoDB" id="3629926at2"/>
<keyword evidence="3" id="KW-0732">Signal</keyword>
<accession>A0A660CDM2</accession>
<proteinExistence type="predicted"/>
<keyword evidence="2" id="KW-0472">Membrane</keyword>
<evidence type="ECO:0000256" key="3">
    <source>
        <dbReference type="SAM" id="SignalP"/>
    </source>
</evidence>
<dbReference type="EMBL" id="VLJV01000001">
    <property type="protein sequence ID" value="TWH21640.1"/>
    <property type="molecule type" value="Genomic_DNA"/>
</dbReference>
<name>A0A660CDM2_9PSEU</name>
<keyword evidence="2" id="KW-0812">Transmembrane</keyword>
<feature type="compositionally biased region" description="Basic and acidic residues" evidence="1">
    <location>
        <begin position="234"/>
        <end position="245"/>
    </location>
</feature>
<dbReference type="AlphaFoldDB" id="A0A660CDM2"/>
<evidence type="ECO:0000256" key="2">
    <source>
        <dbReference type="SAM" id="Phobius"/>
    </source>
</evidence>
<comment type="caution">
    <text evidence="4">The sequence shown here is derived from an EMBL/GenBank/DDBJ whole genome shotgun (WGS) entry which is preliminary data.</text>
</comment>
<keyword evidence="5" id="KW-1185">Reference proteome</keyword>
<dbReference type="RefSeq" id="WP_145600536.1">
    <property type="nucleotide sequence ID" value="NZ_JOIJ01000001.1"/>
</dbReference>
<gene>
    <name evidence="4" type="ORF">JD82_03506</name>
</gene>
<evidence type="ECO:0000256" key="1">
    <source>
        <dbReference type="SAM" id="MobiDB-lite"/>
    </source>
</evidence>
<evidence type="ECO:0000313" key="5">
    <source>
        <dbReference type="Proteomes" id="UP000317303"/>
    </source>
</evidence>
<dbReference type="Proteomes" id="UP000317303">
    <property type="component" value="Unassembled WGS sequence"/>
</dbReference>
<feature type="region of interest" description="Disordered" evidence="1">
    <location>
        <begin position="130"/>
        <end position="261"/>
    </location>
</feature>
<reference evidence="4 5" key="1">
    <citation type="submission" date="2019-07" db="EMBL/GenBank/DDBJ databases">
        <title>R&amp;d 2014.</title>
        <authorList>
            <person name="Klenk H.-P."/>
        </authorList>
    </citation>
    <scope>NUCLEOTIDE SEQUENCE [LARGE SCALE GENOMIC DNA]</scope>
    <source>
        <strain evidence="4 5">DSM 43194</strain>
    </source>
</reference>
<protein>
    <submittedName>
        <fullName evidence="4">Uncharacterized protein</fullName>
    </submittedName>
</protein>
<sequence>MRIGRYVVRTGVATAAAGAVAMGSVGFGGIAHAQEAEPSAESEPKVIEGECASLLKGKEGEPLTVDALAAVNAEGVAGIGTGEESSERGALLSLPLKETLDGLGISRAKVVVNPLGQICDTAQSTVNAVASVPRELTKPTPEEPEEPEQPAPEDPEPEPEPAPEPEQPDEPETPGNGDSAPGAPDHLDDLDLAAEPVPGPGAVAAPLDPVSLPPAAGITVPKAPVGPGMGVPEKGSKPGEQENAARKSGTAQALPQASEHDRTPLVLSVAALLVVIAALSRSWIARKNA</sequence>
<keyword evidence="2" id="KW-1133">Transmembrane helix</keyword>
<feature type="compositionally biased region" description="Acidic residues" evidence="1">
    <location>
        <begin position="142"/>
        <end position="172"/>
    </location>
</feature>
<feature type="transmembrane region" description="Helical" evidence="2">
    <location>
        <begin position="265"/>
        <end position="284"/>
    </location>
</feature>
<feature type="chain" id="PRO_5024929084" evidence="3">
    <location>
        <begin position="34"/>
        <end position="289"/>
    </location>
</feature>
<organism evidence="4 5">
    <name type="scientific">Prauserella rugosa</name>
    <dbReference type="NCBI Taxonomy" id="43354"/>
    <lineage>
        <taxon>Bacteria</taxon>
        <taxon>Bacillati</taxon>
        <taxon>Actinomycetota</taxon>
        <taxon>Actinomycetes</taxon>
        <taxon>Pseudonocardiales</taxon>
        <taxon>Pseudonocardiaceae</taxon>
        <taxon>Prauserella</taxon>
    </lineage>
</organism>